<dbReference type="OrthoDB" id="9795716at2"/>
<gene>
    <name evidence="11" type="ordered locus">Jden_2408</name>
</gene>
<evidence type="ECO:0000256" key="4">
    <source>
        <dbReference type="ARBA" id="ARBA00022679"/>
    </source>
</evidence>
<dbReference type="CDD" id="cd02021">
    <property type="entry name" value="GntK"/>
    <property type="match status" value="1"/>
</dbReference>
<keyword evidence="4 10" id="KW-0808">Transferase</keyword>
<dbReference type="PRINTS" id="PR01100">
    <property type="entry name" value="SHIKIMTKNASE"/>
</dbReference>
<protein>
    <recommendedName>
        <fullName evidence="3 10">Gluconokinase</fullName>
        <ecNumber evidence="3 10">2.7.1.12</ecNumber>
    </recommendedName>
</protein>
<dbReference type="InterPro" id="IPR006001">
    <property type="entry name" value="Therm_gnt_kin"/>
</dbReference>
<evidence type="ECO:0000313" key="11">
    <source>
        <dbReference type="EMBL" id="ACV10040.1"/>
    </source>
</evidence>
<dbReference type="NCBIfam" id="TIGR01313">
    <property type="entry name" value="therm_gnt_kin"/>
    <property type="match status" value="1"/>
</dbReference>
<dbReference type="Proteomes" id="UP000000628">
    <property type="component" value="Chromosome"/>
</dbReference>
<dbReference type="EC" id="2.7.1.12" evidence="3 10"/>
<comment type="catalytic activity">
    <reaction evidence="9 10">
        <text>D-gluconate + ATP = 6-phospho-D-gluconate + ADP + H(+)</text>
        <dbReference type="Rhea" id="RHEA:19433"/>
        <dbReference type="ChEBI" id="CHEBI:15378"/>
        <dbReference type="ChEBI" id="CHEBI:18391"/>
        <dbReference type="ChEBI" id="CHEBI:30616"/>
        <dbReference type="ChEBI" id="CHEBI:58759"/>
        <dbReference type="ChEBI" id="CHEBI:456216"/>
        <dbReference type="EC" id="2.7.1.12"/>
    </reaction>
</comment>
<proteinExistence type="inferred from homology"/>
<keyword evidence="6 10" id="KW-0418">Kinase</keyword>
<dbReference type="KEGG" id="jde:Jden_2408"/>
<dbReference type="InterPro" id="IPR027417">
    <property type="entry name" value="P-loop_NTPase"/>
</dbReference>
<comment type="similarity">
    <text evidence="2 10">Belongs to the gluconokinase GntK/GntV family.</text>
</comment>
<evidence type="ECO:0000256" key="7">
    <source>
        <dbReference type="ARBA" id="ARBA00022840"/>
    </source>
</evidence>
<evidence type="ECO:0000256" key="1">
    <source>
        <dbReference type="ARBA" id="ARBA00004761"/>
    </source>
</evidence>
<evidence type="ECO:0000256" key="6">
    <source>
        <dbReference type="ARBA" id="ARBA00022777"/>
    </source>
</evidence>
<dbReference type="GO" id="GO:0019521">
    <property type="term" value="P:D-gluconate metabolic process"/>
    <property type="evidence" value="ECO:0007669"/>
    <property type="project" value="UniProtKB-KW"/>
</dbReference>
<evidence type="ECO:0000256" key="3">
    <source>
        <dbReference type="ARBA" id="ARBA00012054"/>
    </source>
</evidence>
<dbReference type="GO" id="GO:0005737">
    <property type="term" value="C:cytoplasm"/>
    <property type="evidence" value="ECO:0007669"/>
    <property type="project" value="TreeGrafter"/>
</dbReference>
<dbReference type="PANTHER" id="PTHR43442:SF3">
    <property type="entry name" value="GLUCONOKINASE-RELATED"/>
    <property type="match status" value="1"/>
</dbReference>
<dbReference type="RefSeq" id="WP_015772651.1">
    <property type="nucleotide sequence ID" value="NC_013174.1"/>
</dbReference>
<sequence>MSSSWIPASPQHIVVMGVSGCGKTSVGSALAQRLGCEFLDGDTLHSAENIAKMTAGTPLTDEDRFPWLRAVGRELGDCHASGHSLVVGCSALRRSYRDLVREQAPGTVFFHLHGDIEVLTERLRLRSGHFMPATLLASQLDVLEPLEGDEQGTVLDVGLSITEIVDAAVEWLSHTR</sequence>
<evidence type="ECO:0000313" key="12">
    <source>
        <dbReference type="Proteomes" id="UP000000628"/>
    </source>
</evidence>
<dbReference type="GO" id="GO:0005524">
    <property type="term" value="F:ATP binding"/>
    <property type="evidence" value="ECO:0007669"/>
    <property type="project" value="UniProtKB-KW"/>
</dbReference>
<dbReference type="GO" id="GO:0046316">
    <property type="term" value="F:gluconokinase activity"/>
    <property type="evidence" value="ECO:0007669"/>
    <property type="project" value="UniProtKB-EC"/>
</dbReference>
<dbReference type="AlphaFoldDB" id="C7R2P9"/>
<evidence type="ECO:0000256" key="8">
    <source>
        <dbReference type="ARBA" id="ARBA00023064"/>
    </source>
</evidence>
<dbReference type="SUPFAM" id="SSF52540">
    <property type="entry name" value="P-loop containing nucleoside triphosphate hydrolases"/>
    <property type="match status" value="1"/>
</dbReference>
<dbReference type="PANTHER" id="PTHR43442">
    <property type="entry name" value="GLUCONOKINASE-RELATED"/>
    <property type="match status" value="1"/>
</dbReference>
<name>C7R2P9_JONDD</name>
<keyword evidence="5 10" id="KW-0547">Nucleotide-binding</keyword>
<evidence type="ECO:0000256" key="5">
    <source>
        <dbReference type="ARBA" id="ARBA00022741"/>
    </source>
</evidence>
<dbReference type="InterPro" id="IPR031322">
    <property type="entry name" value="Shikimate/glucono_kinase"/>
</dbReference>
<comment type="pathway">
    <text evidence="1">Carbohydrate acid metabolism.</text>
</comment>
<dbReference type="Pfam" id="PF01202">
    <property type="entry name" value="SKI"/>
    <property type="match status" value="1"/>
</dbReference>
<organism evidence="11 12">
    <name type="scientific">Jonesia denitrificans (strain ATCC 14870 / DSM 20603 / BCRC 15368 / CIP 55.134 / JCM 11481 / NBRC 15587 / NCTC 10816 / Prevot 55134)</name>
    <name type="common">Listeria denitrificans</name>
    <dbReference type="NCBI Taxonomy" id="471856"/>
    <lineage>
        <taxon>Bacteria</taxon>
        <taxon>Bacillati</taxon>
        <taxon>Actinomycetota</taxon>
        <taxon>Actinomycetes</taxon>
        <taxon>Micrococcales</taxon>
        <taxon>Jonesiaceae</taxon>
        <taxon>Jonesia</taxon>
    </lineage>
</organism>
<evidence type="ECO:0000256" key="2">
    <source>
        <dbReference type="ARBA" id="ARBA00008420"/>
    </source>
</evidence>
<accession>C7R2P9</accession>
<keyword evidence="7 10" id="KW-0067">ATP-binding</keyword>
<dbReference type="HOGENOM" id="CLU_077168_4_1_11"/>
<evidence type="ECO:0000256" key="9">
    <source>
        <dbReference type="ARBA" id="ARBA00048090"/>
    </source>
</evidence>
<evidence type="ECO:0000256" key="10">
    <source>
        <dbReference type="RuleBase" id="RU363066"/>
    </source>
</evidence>
<keyword evidence="8" id="KW-0311">Gluconate utilization</keyword>
<reference evidence="11 12" key="1">
    <citation type="journal article" date="2009" name="Stand. Genomic Sci.">
        <title>Complete genome sequence of Jonesia denitrificans type strain (Prevot 55134).</title>
        <authorList>
            <person name="Pukall R."/>
            <person name="Gehrich-Schroter G."/>
            <person name="Lapidus A."/>
            <person name="Nolan M."/>
            <person name="Glavina Del Rio T."/>
            <person name="Lucas S."/>
            <person name="Chen F."/>
            <person name="Tice H."/>
            <person name="Pitluck S."/>
            <person name="Cheng J.F."/>
            <person name="Copeland A."/>
            <person name="Saunders E."/>
            <person name="Brettin T."/>
            <person name="Detter J.C."/>
            <person name="Bruce D."/>
            <person name="Goodwin L."/>
            <person name="Pati A."/>
            <person name="Ivanova N."/>
            <person name="Mavromatis K."/>
            <person name="Ovchinnikova G."/>
            <person name="Chen A."/>
            <person name="Palaniappan K."/>
            <person name="Land M."/>
            <person name="Hauser L."/>
            <person name="Chang Y.J."/>
            <person name="Jeffries C.D."/>
            <person name="Chain P."/>
            <person name="Goker M."/>
            <person name="Bristow J."/>
            <person name="Eisen J.A."/>
            <person name="Markowitz V."/>
            <person name="Hugenholtz P."/>
            <person name="Kyrpides N.C."/>
            <person name="Klenk H.P."/>
            <person name="Han C."/>
        </authorList>
    </citation>
    <scope>NUCLEOTIDE SEQUENCE [LARGE SCALE GENOMIC DNA]</scope>
    <source>
        <strain evidence="12">ATCC 14870 / DSM 20603 / BCRC 15368 / CIP 55.134 / JCM 11481 / NBRC 15587 / NCTC 10816 / Prevot 55134</strain>
    </source>
</reference>
<dbReference type="EMBL" id="CP001706">
    <property type="protein sequence ID" value="ACV10040.1"/>
    <property type="molecule type" value="Genomic_DNA"/>
</dbReference>
<dbReference type="Gene3D" id="3.40.50.300">
    <property type="entry name" value="P-loop containing nucleotide triphosphate hydrolases"/>
    <property type="match status" value="1"/>
</dbReference>
<dbReference type="eggNOG" id="COG3265">
    <property type="taxonomic scope" value="Bacteria"/>
</dbReference>
<dbReference type="STRING" id="471856.Jden_2408"/>
<keyword evidence="12" id="KW-1185">Reference proteome</keyword>
<dbReference type="FunFam" id="3.40.50.300:FF:000522">
    <property type="entry name" value="Gluconokinase"/>
    <property type="match status" value="1"/>
</dbReference>